<reference evidence="1 2" key="1">
    <citation type="submission" date="2013-11" db="EMBL/GenBank/DDBJ databases">
        <title>Genome sequencing of Stegodyphus mimosarum.</title>
        <authorList>
            <person name="Bechsgaard J."/>
        </authorList>
    </citation>
    <scope>NUCLEOTIDE SEQUENCE [LARGE SCALE GENOMIC DNA]</scope>
</reference>
<evidence type="ECO:0000313" key="2">
    <source>
        <dbReference type="Proteomes" id="UP000054359"/>
    </source>
</evidence>
<dbReference type="AlphaFoldDB" id="A0A087SYZ9"/>
<dbReference type="EMBL" id="KK112605">
    <property type="protein sequence ID" value="KFM58088.1"/>
    <property type="molecule type" value="Genomic_DNA"/>
</dbReference>
<proteinExistence type="predicted"/>
<gene>
    <name evidence="1" type="ORF">X975_24906</name>
</gene>
<dbReference type="Proteomes" id="UP000054359">
    <property type="component" value="Unassembled WGS sequence"/>
</dbReference>
<keyword evidence="2" id="KW-1185">Reference proteome</keyword>
<evidence type="ECO:0000313" key="1">
    <source>
        <dbReference type="EMBL" id="KFM58088.1"/>
    </source>
</evidence>
<accession>A0A087SYZ9</accession>
<protein>
    <submittedName>
        <fullName evidence="1">Uncharacterized protein</fullName>
    </submittedName>
</protein>
<name>A0A087SYZ9_STEMI</name>
<sequence length="41" mass="4650">MCFAVVATGLTDARMQVYKLKIPLPKECLLMVLSISEYLEM</sequence>
<organism evidence="1 2">
    <name type="scientific">Stegodyphus mimosarum</name>
    <name type="common">African social velvet spider</name>
    <dbReference type="NCBI Taxonomy" id="407821"/>
    <lineage>
        <taxon>Eukaryota</taxon>
        <taxon>Metazoa</taxon>
        <taxon>Ecdysozoa</taxon>
        <taxon>Arthropoda</taxon>
        <taxon>Chelicerata</taxon>
        <taxon>Arachnida</taxon>
        <taxon>Araneae</taxon>
        <taxon>Araneomorphae</taxon>
        <taxon>Entelegynae</taxon>
        <taxon>Eresoidea</taxon>
        <taxon>Eresidae</taxon>
        <taxon>Stegodyphus</taxon>
    </lineage>
</organism>
<feature type="non-terminal residue" evidence="1">
    <location>
        <position position="41"/>
    </location>
</feature>